<name>A0A5C0SE67_CRATE</name>
<protein>
    <submittedName>
        <fullName evidence="2">Uncharacterized protein</fullName>
    </submittedName>
</protein>
<proteinExistence type="predicted"/>
<evidence type="ECO:0000313" key="3">
    <source>
        <dbReference type="Proteomes" id="UP000324646"/>
    </source>
</evidence>
<feature type="transmembrane region" description="Helical" evidence="1">
    <location>
        <begin position="103"/>
        <end position="123"/>
    </location>
</feature>
<keyword evidence="1" id="KW-1133">Transmembrane helix</keyword>
<organism evidence="2 3">
    <name type="scientific">Crassaminicella thermophila</name>
    <dbReference type="NCBI Taxonomy" id="2599308"/>
    <lineage>
        <taxon>Bacteria</taxon>
        <taxon>Bacillati</taxon>
        <taxon>Bacillota</taxon>
        <taxon>Clostridia</taxon>
        <taxon>Eubacteriales</taxon>
        <taxon>Clostridiaceae</taxon>
        <taxon>Crassaminicella</taxon>
    </lineage>
</organism>
<reference evidence="2 3" key="1">
    <citation type="submission" date="2019-07" db="EMBL/GenBank/DDBJ databases">
        <title>Complete genome of Crassaminicella thermophila SY095.</title>
        <authorList>
            <person name="Li X."/>
        </authorList>
    </citation>
    <scope>NUCLEOTIDE SEQUENCE [LARGE SCALE GENOMIC DNA]</scope>
    <source>
        <strain evidence="2 3">SY095</strain>
    </source>
</reference>
<accession>A0A5C0SE67</accession>
<dbReference type="AlphaFoldDB" id="A0A5C0SE67"/>
<evidence type="ECO:0000256" key="1">
    <source>
        <dbReference type="SAM" id="Phobius"/>
    </source>
</evidence>
<dbReference type="Proteomes" id="UP000324646">
    <property type="component" value="Chromosome"/>
</dbReference>
<dbReference type="RefSeq" id="WP_148810041.1">
    <property type="nucleotide sequence ID" value="NZ_CP042243.1"/>
</dbReference>
<keyword evidence="1" id="KW-0472">Membrane</keyword>
<keyword evidence="1" id="KW-0812">Transmembrane</keyword>
<evidence type="ECO:0000313" key="2">
    <source>
        <dbReference type="EMBL" id="QEK12905.1"/>
    </source>
</evidence>
<feature type="transmembrane region" description="Helical" evidence="1">
    <location>
        <begin position="73"/>
        <end position="91"/>
    </location>
</feature>
<dbReference type="EMBL" id="CP042243">
    <property type="protein sequence ID" value="QEK12905.1"/>
    <property type="molecule type" value="Genomic_DNA"/>
</dbReference>
<keyword evidence="3" id="KW-1185">Reference proteome</keyword>
<feature type="transmembrane region" description="Helical" evidence="1">
    <location>
        <begin position="35"/>
        <end position="53"/>
    </location>
</feature>
<dbReference type="KEGG" id="crs:FQB35_11530"/>
<sequence length="133" mass="15854">MKSKDKKYNIKIAITINIVMIVILGIYMSNYYSKINMIFYIILSMYLVLLSYYEVKLKRNKNVLSDDISSRKIILIVGHIQACIVSSISFIQNSNRNYSYKFIMFVIFSVIFTFIIYYINIYMKKMLINKFKN</sequence>
<gene>
    <name evidence="2" type="ORF">FQB35_11530</name>
</gene>
<feature type="transmembrane region" description="Helical" evidence="1">
    <location>
        <begin position="12"/>
        <end position="29"/>
    </location>
</feature>